<dbReference type="PANTHER" id="PTHR10846">
    <property type="entry name" value="SODIUM/POTASSIUM/CALCIUM EXCHANGER"/>
    <property type="match status" value="1"/>
</dbReference>
<proteinExistence type="inferred from homology"/>
<feature type="transmembrane region" description="Helical" evidence="18">
    <location>
        <begin position="155"/>
        <end position="176"/>
    </location>
</feature>
<evidence type="ECO:0000256" key="1">
    <source>
        <dbReference type="ARBA" id="ARBA00004141"/>
    </source>
</evidence>
<evidence type="ECO:0000256" key="3">
    <source>
        <dbReference type="ARBA" id="ARBA00022448"/>
    </source>
</evidence>
<evidence type="ECO:0000256" key="7">
    <source>
        <dbReference type="ARBA" id="ARBA00022692"/>
    </source>
</evidence>
<evidence type="ECO:0000313" key="20">
    <source>
        <dbReference type="EMBL" id="CAD7425571.1"/>
    </source>
</evidence>
<feature type="transmembrane region" description="Helical" evidence="18">
    <location>
        <begin position="222"/>
        <end position="240"/>
    </location>
</feature>
<keyword evidence="12 18" id="KW-1133">Transmembrane helix</keyword>
<evidence type="ECO:0000259" key="19">
    <source>
        <dbReference type="Pfam" id="PF01699"/>
    </source>
</evidence>
<evidence type="ECO:0000256" key="8">
    <source>
        <dbReference type="ARBA" id="ARBA00022729"/>
    </source>
</evidence>
<evidence type="ECO:0000256" key="4">
    <source>
        <dbReference type="ARBA" id="ARBA00022449"/>
    </source>
</evidence>
<keyword evidence="16" id="KW-0739">Sodium transport</keyword>
<feature type="compositionally biased region" description="Polar residues" evidence="17">
    <location>
        <begin position="77"/>
        <end position="86"/>
    </location>
</feature>
<evidence type="ECO:0000256" key="10">
    <source>
        <dbReference type="ARBA" id="ARBA00022847"/>
    </source>
</evidence>
<keyword evidence="3" id="KW-0813">Transport</keyword>
<dbReference type="FunFam" id="1.20.1420.30:FF:000009">
    <property type="entry name" value="sodium/potassium/calcium exchanger 5 isoform X2"/>
    <property type="match status" value="1"/>
</dbReference>
<dbReference type="Pfam" id="PF01699">
    <property type="entry name" value="Na_Ca_ex"/>
    <property type="match status" value="1"/>
</dbReference>
<dbReference type="GO" id="GO:0005886">
    <property type="term" value="C:plasma membrane"/>
    <property type="evidence" value="ECO:0007669"/>
    <property type="project" value="TreeGrafter"/>
</dbReference>
<evidence type="ECO:0000256" key="17">
    <source>
        <dbReference type="SAM" id="MobiDB-lite"/>
    </source>
</evidence>
<feature type="transmembrane region" description="Helical" evidence="18">
    <location>
        <begin position="260"/>
        <end position="280"/>
    </location>
</feature>
<keyword evidence="7 18" id="KW-0812">Transmembrane</keyword>
<keyword evidence="5" id="KW-0633">Potassium transport</keyword>
<keyword evidence="10" id="KW-0769">Symport</keyword>
<dbReference type="Gene3D" id="1.20.1420.30">
    <property type="entry name" value="NCX, central ion-binding region"/>
    <property type="match status" value="1"/>
</dbReference>
<evidence type="ECO:0000256" key="12">
    <source>
        <dbReference type="ARBA" id="ARBA00022989"/>
    </source>
</evidence>
<dbReference type="AlphaFoldDB" id="A0A7R9HMK6"/>
<keyword evidence="6" id="KW-0109">Calcium transport</keyword>
<evidence type="ECO:0000256" key="18">
    <source>
        <dbReference type="SAM" id="Phobius"/>
    </source>
</evidence>
<dbReference type="GO" id="GO:0006874">
    <property type="term" value="P:intracellular calcium ion homeostasis"/>
    <property type="evidence" value="ECO:0007669"/>
    <property type="project" value="TreeGrafter"/>
</dbReference>
<keyword evidence="9" id="KW-0106">Calcium</keyword>
<keyword evidence="15 18" id="KW-0472">Membrane</keyword>
<organism evidence="20">
    <name type="scientific">Timema monikensis</name>
    <dbReference type="NCBI Taxonomy" id="170555"/>
    <lineage>
        <taxon>Eukaryota</taxon>
        <taxon>Metazoa</taxon>
        <taxon>Ecdysozoa</taxon>
        <taxon>Arthropoda</taxon>
        <taxon>Hexapoda</taxon>
        <taxon>Insecta</taxon>
        <taxon>Pterygota</taxon>
        <taxon>Neoptera</taxon>
        <taxon>Polyneoptera</taxon>
        <taxon>Phasmatodea</taxon>
        <taxon>Timematodea</taxon>
        <taxon>Timematoidea</taxon>
        <taxon>Timematidae</taxon>
        <taxon>Timema</taxon>
    </lineage>
</organism>
<keyword evidence="8" id="KW-0732">Signal</keyword>
<evidence type="ECO:0000256" key="9">
    <source>
        <dbReference type="ARBA" id="ARBA00022837"/>
    </source>
</evidence>
<keyword evidence="11" id="KW-0630">Potassium</keyword>
<comment type="similarity">
    <text evidence="2">Belongs to the Ca(2+):cation antiporter (CaCA) (TC 2.A.19) family. SLC24A subfamily.</text>
</comment>
<evidence type="ECO:0000256" key="15">
    <source>
        <dbReference type="ARBA" id="ARBA00023136"/>
    </source>
</evidence>
<comment type="subcellular location">
    <subcellularLocation>
        <location evidence="1">Membrane</location>
        <topology evidence="1">Multi-pass membrane protein</topology>
    </subcellularLocation>
</comment>
<evidence type="ECO:0000256" key="2">
    <source>
        <dbReference type="ARBA" id="ARBA00005364"/>
    </source>
</evidence>
<evidence type="ECO:0000256" key="6">
    <source>
        <dbReference type="ARBA" id="ARBA00022568"/>
    </source>
</evidence>
<keyword evidence="14" id="KW-0406">Ion transport</keyword>
<evidence type="ECO:0000256" key="5">
    <source>
        <dbReference type="ARBA" id="ARBA00022538"/>
    </source>
</evidence>
<feature type="transmembrane region" description="Helical" evidence="18">
    <location>
        <begin position="287"/>
        <end position="305"/>
    </location>
</feature>
<feature type="transmembrane region" description="Helical" evidence="18">
    <location>
        <begin position="188"/>
        <end position="210"/>
    </location>
</feature>
<evidence type="ECO:0000256" key="16">
    <source>
        <dbReference type="ARBA" id="ARBA00023201"/>
    </source>
</evidence>
<dbReference type="EMBL" id="OB792986">
    <property type="protein sequence ID" value="CAD7425571.1"/>
    <property type="molecule type" value="Genomic_DNA"/>
</dbReference>
<keyword evidence="13" id="KW-0915">Sodium</keyword>
<dbReference type="GO" id="GO:0015293">
    <property type="term" value="F:symporter activity"/>
    <property type="evidence" value="ECO:0007669"/>
    <property type="project" value="UniProtKB-KW"/>
</dbReference>
<accession>A0A7R9HMK6</accession>
<keyword evidence="4" id="KW-0050">Antiport</keyword>
<gene>
    <name evidence="20" type="ORF">TMSB3V08_LOCUS2477</name>
</gene>
<dbReference type="InterPro" id="IPR004837">
    <property type="entry name" value="NaCa_Exmemb"/>
</dbReference>
<evidence type="ECO:0000256" key="11">
    <source>
        <dbReference type="ARBA" id="ARBA00022958"/>
    </source>
</evidence>
<evidence type="ECO:0000256" key="13">
    <source>
        <dbReference type="ARBA" id="ARBA00023053"/>
    </source>
</evidence>
<evidence type="ECO:0000256" key="14">
    <source>
        <dbReference type="ARBA" id="ARBA00023065"/>
    </source>
</evidence>
<protein>
    <recommendedName>
        <fullName evidence="19">Sodium/calcium exchanger membrane region domain-containing protein</fullName>
    </recommendedName>
</protein>
<reference evidence="20" key="1">
    <citation type="submission" date="2020-11" db="EMBL/GenBank/DDBJ databases">
        <authorList>
            <person name="Tran Van P."/>
        </authorList>
    </citation>
    <scope>NUCLEOTIDE SEQUENCE</scope>
</reference>
<feature type="domain" description="Sodium/calcium exchanger membrane region" evidence="19">
    <location>
        <begin position="153"/>
        <end position="302"/>
    </location>
</feature>
<sequence>MYVVYCVVLHFNPRLERWAQTLPVPCKHPPPEEESALVSYKHLQEDKSRRPSYTTSPTSEKALNFNSELGDAVTKEPVSQSQQPSGAPTLPPPPIQTEYYKARESNPNEVSPLIMPTDEGLMAKISWGVTVPIHFFCRATIPDCKQEKWRQWYPFTFVVSMVWISFYSYIMVWMITVIGSTLGIPDTVMGLTFVAAGVSVPDALSSLAVVKEGYGDMAVSNAVGSNVFDILVCLGLPWFIQTALIKPGSHVNVFSKGLTYSTLSLLSTVLFLVVATHLNGWKLDKKYGLILMGWYLFFITFASLYELNVFGDMNPIDDVWLSVSSITPNVPLRSRDLSINHSVPKPLVDPYNVVGDHVSAPVVTGVAARGPRARVGARYKF</sequence>
<dbReference type="InterPro" id="IPR004481">
    <property type="entry name" value="K/Na/Ca-exchanger"/>
</dbReference>
<dbReference type="InterPro" id="IPR044880">
    <property type="entry name" value="NCX_ion-bd_dom_sf"/>
</dbReference>
<feature type="region of interest" description="Disordered" evidence="17">
    <location>
        <begin position="73"/>
        <end position="98"/>
    </location>
</feature>
<name>A0A7R9HMK6_9NEOP</name>
<dbReference type="PANTHER" id="PTHR10846:SF74">
    <property type="entry name" value="SODIUM_POTASSIUM_CALCIUM EXCHANGER CG1090-RELATED"/>
    <property type="match status" value="1"/>
</dbReference>
<dbReference type="GO" id="GO:0005262">
    <property type="term" value="F:calcium channel activity"/>
    <property type="evidence" value="ECO:0007669"/>
    <property type="project" value="TreeGrafter"/>
</dbReference>
<dbReference type="GO" id="GO:0008273">
    <property type="term" value="F:calcium, potassium:sodium antiporter activity"/>
    <property type="evidence" value="ECO:0007669"/>
    <property type="project" value="TreeGrafter"/>
</dbReference>